<sequence length="429" mass="47723">MTEVQLQSDLLDTQGSRKEKEVTPKKIKTVKKKKKKVKTDSESTATEKKENPKSNEEVGTELMLATKSGKNKRKDKNGKSQKKTKQRKSEQHSLKEVVPAPLLIVLSSNEEDDKAKDKALPMLRRSARSKRRASRSLDESTDRSGDASLWIDKKKLRRVGSASELTCNVDALDVTLTQTTQTTYPASDGSQGPTISDTPSGNTPTKVSENKQKSPTPISAELGSSTSAVSRRKRLVKDAVPHSLVKGRNSASRSQKSTQNTAAPNALRSAIAQAVSQRQQLLSRSQAERCQRSTSESDYGLSDIDLPEPSASCNGLRSSDSIRHEERPSIGLLPPLIERSLTTDGRTNLERKRVFLRAKELAFEQLKAQRENEFQQQELELLRYETEAREALARQELRIKQMRIRATIIQPMISAGASVADIVERLRLL</sequence>
<accession>A0AAV0SYM0</accession>
<dbReference type="EMBL" id="CANTFM010000028">
    <property type="protein sequence ID" value="CAI5709004.1"/>
    <property type="molecule type" value="Genomic_DNA"/>
</dbReference>
<evidence type="ECO:0000313" key="4">
    <source>
        <dbReference type="Proteomes" id="UP001162029"/>
    </source>
</evidence>
<evidence type="ECO:0008006" key="5">
    <source>
        <dbReference type="Google" id="ProtNLM"/>
    </source>
</evidence>
<gene>
    <name evidence="3" type="ORF">PDE001_LOCUS179</name>
</gene>
<feature type="region of interest" description="Disordered" evidence="2">
    <location>
        <begin position="282"/>
        <end position="327"/>
    </location>
</feature>
<feature type="region of interest" description="Disordered" evidence="2">
    <location>
        <begin position="1"/>
        <end position="150"/>
    </location>
</feature>
<reference evidence="3" key="1">
    <citation type="submission" date="2022-12" db="EMBL/GenBank/DDBJ databases">
        <authorList>
            <person name="Webb A."/>
        </authorList>
    </citation>
    <scope>NUCLEOTIDE SEQUENCE</scope>
    <source>
        <strain evidence="3">Pd1</strain>
    </source>
</reference>
<dbReference type="AlphaFoldDB" id="A0AAV0SYM0"/>
<feature type="compositionally biased region" description="Polar residues" evidence="2">
    <location>
        <begin position="249"/>
        <end position="263"/>
    </location>
</feature>
<proteinExistence type="predicted"/>
<organism evidence="3 4">
    <name type="scientific">Peronospora destructor</name>
    <dbReference type="NCBI Taxonomy" id="86335"/>
    <lineage>
        <taxon>Eukaryota</taxon>
        <taxon>Sar</taxon>
        <taxon>Stramenopiles</taxon>
        <taxon>Oomycota</taxon>
        <taxon>Peronosporomycetes</taxon>
        <taxon>Peronosporales</taxon>
        <taxon>Peronosporaceae</taxon>
        <taxon>Peronospora</taxon>
    </lineage>
</organism>
<feature type="compositionally biased region" description="Polar residues" evidence="2">
    <location>
        <begin position="184"/>
        <end position="229"/>
    </location>
</feature>
<dbReference type="Proteomes" id="UP001162029">
    <property type="component" value="Unassembled WGS sequence"/>
</dbReference>
<name>A0AAV0SYM0_9STRA</name>
<feature type="region of interest" description="Disordered" evidence="2">
    <location>
        <begin position="182"/>
        <end position="263"/>
    </location>
</feature>
<evidence type="ECO:0000256" key="1">
    <source>
        <dbReference type="SAM" id="Coils"/>
    </source>
</evidence>
<protein>
    <recommendedName>
        <fullName evidence="5">TPX2 C-terminal domain-containing protein</fullName>
    </recommendedName>
</protein>
<feature type="compositionally biased region" description="Basic and acidic residues" evidence="2">
    <location>
        <begin position="38"/>
        <end position="56"/>
    </location>
</feature>
<evidence type="ECO:0000256" key="2">
    <source>
        <dbReference type="SAM" id="MobiDB-lite"/>
    </source>
</evidence>
<feature type="coiled-coil region" evidence="1">
    <location>
        <begin position="367"/>
        <end position="394"/>
    </location>
</feature>
<feature type="compositionally biased region" description="Basic residues" evidence="2">
    <location>
        <begin position="125"/>
        <end position="134"/>
    </location>
</feature>
<feature type="compositionally biased region" description="Basic residues" evidence="2">
    <location>
        <begin position="69"/>
        <end position="86"/>
    </location>
</feature>
<feature type="compositionally biased region" description="Basic and acidic residues" evidence="2">
    <location>
        <begin position="15"/>
        <end position="24"/>
    </location>
</feature>
<feature type="compositionally biased region" description="Basic and acidic residues" evidence="2">
    <location>
        <begin position="135"/>
        <end position="145"/>
    </location>
</feature>
<evidence type="ECO:0000313" key="3">
    <source>
        <dbReference type="EMBL" id="CAI5709004.1"/>
    </source>
</evidence>
<feature type="compositionally biased region" description="Polar residues" evidence="2">
    <location>
        <begin position="1"/>
        <end position="14"/>
    </location>
</feature>
<comment type="caution">
    <text evidence="3">The sequence shown here is derived from an EMBL/GenBank/DDBJ whole genome shotgun (WGS) entry which is preliminary data.</text>
</comment>
<feature type="compositionally biased region" description="Basic residues" evidence="2">
    <location>
        <begin position="25"/>
        <end position="37"/>
    </location>
</feature>
<keyword evidence="4" id="KW-1185">Reference proteome</keyword>
<keyword evidence="1" id="KW-0175">Coiled coil</keyword>